<dbReference type="InterPro" id="IPR032816">
    <property type="entry name" value="VTT_dom"/>
</dbReference>
<evidence type="ECO:0000256" key="6">
    <source>
        <dbReference type="ARBA" id="ARBA00023136"/>
    </source>
</evidence>
<dbReference type="InterPro" id="IPR025902">
    <property type="entry name" value="LssY-like-C_dom"/>
</dbReference>
<evidence type="ECO:0000313" key="11">
    <source>
        <dbReference type="Proteomes" id="UP000283993"/>
    </source>
</evidence>
<evidence type="ECO:0000259" key="9">
    <source>
        <dbReference type="Pfam" id="PF14067"/>
    </source>
</evidence>
<evidence type="ECO:0000256" key="7">
    <source>
        <dbReference type="SAM" id="Phobius"/>
    </source>
</evidence>
<reference evidence="10 11" key="1">
    <citation type="submission" date="2013-10" db="EMBL/GenBank/DDBJ databases">
        <title>Salinisphaera orenii MK-B5 Genome Sequencing.</title>
        <authorList>
            <person name="Lai Q."/>
            <person name="Li C."/>
            <person name="Shao Z."/>
        </authorList>
    </citation>
    <scope>NUCLEOTIDE SEQUENCE [LARGE SCALE GENOMIC DNA]</scope>
    <source>
        <strain evidence="10 11">MK-B5</strain>
    </source>
</reference>
<comment type="similarity">
    <text evidence="2">Belongs to the DedA family.</text>
</comment>
<name>A0A423PQH9_9GAMM</name>
<feature type="domain" description="LssY-like C-terminal" evidence="9">
    <location>
        <begin position="505"/>
        <end position="615"/>
    </location>
</feature>
<dbReference type="InterPro" id="IPR036938">
    <property type="entry name" value="PAP2/HPO_sf"/>
</dbReference>
<dbReference type="AlphaFoldDB" id="A0A423PQH9"/>
<dbReference type="Pfam" id="PF09335">
    <property type="entry name" value="VTT_dom"/>
    <property type="match status" value="1"/>
</dbReference>
<dbReference type="RefSeq" id="WP_123630985.1">
    <property type="nucleotide sequence ID" value="NZ_AYKH01000012.1"/>
</dbReference>
<accession>A0A423PQH9</accession>
<keyword evidence="4 7" id="KW-0812">Transmembrane</keyword>
<evidence type="ECO:0000256" key="1">
    <source>
        <dbReference type="ARBA" id="ARBA00004651"/>
    </source>
</evidence>
<evidence type="ECO:0000259" key="8">
    <source>
        <dbReference type="Pfam" id="PF09335"/>
    </source>
</evidence>
<feature type="transmembrane region" description="Helical" evidence="7">
    <location>
        <begin position="425"/>
        <end position="443"/>
    </location>
</feature>
<feature type="domain" description="VTT" evidence="8">
    <location>
        <begin position="40"/>
        <end position="163"/>
    </location>
</feature>
<feature type="transmembrane region" description="Helical" evidence="7">
    <location>
        <begin position="364"/>
        <end position="386"/>
    </location>
</feature>
<feature type="transmembrane region" description="Helical" evidence="7">
    <location>
        <begin position="180"/>
        <end position="202"/>
    </location>
</feature>
<evidence type="ECO:0000256" key="3">
    <source>
        <dbReference type="ARBA" id="ARBA00022475"/>
    </source>
</evidence>
<dbReference type="PANTHER" id="PTHR30353:SF15">
    <property type="entry name" value="INNER MEMBRANE PROTEIN YABI"/>
    <property type="match status" value="1"/>
</dbReference>
<evidence type="ECO:0000256" key="4">
    <source>
        <dbReference type="ARBA" id="ARBA00022692"/>
    </source>
</evidence>
<gene>
    <name evidence="10" type="ORF">SAOR_08210</name>
</gene>
<feature type="transmembrane region" description="Helical" evidence="7">
    <location>
        <begin position="149"/>
        <end position="168"/>
    </location>
</feature>
<feature type="transmembrane region" description="Helical" evidence="7">
    <location>
        <begin position="6"/>
        <end position="26"/>
    </location>
</feature>
<dbReference type="SUPFAM" id="SSF48317">
    <property type="entry name" value="Acid phosphatase/Vanadium-dependent haloperoxidase"/>
    <property type="match status" value="1"/>
</dbReference>
<feature type="transmembrane region" description="Helical" evidence="7">
    <location>
        <begin position="398"/>
        <end position="419"/>
    </location>
</feature>
<feature type="transmembrane region" description="Helical" evidence="7">
    <location>
        <begin position="455"/>
        <end position="473"/>
    </location>
</feature>
<dbReference type="Proteomes" id="UP000283993">
    <property type="component" value="Unassembled WGS sequence"/>
</dbReference>
<keyword evidence="6 7" id="KW-0472">Membrane</keyword>
<feature type="transmembrane region" description="Helical" evidence="7">
    <location>
        <begin position="304"/>
        <end position="322"/>
    </location>
</feature>
<evidence type="ECO:0000256" key="5">
    <source>
        <dbReference type="ARBA" id="ARBA00022989"/>
    </source>
</evidence>
<feature type="transmembrane region" description="Helical" evidence="7">
    <location>
        <begin position="329"/>
        <end position="349"/>
    </location>
</feature>
<dbReference type="EMBL" id="AYKH01000012">
    <property type="protein sequence ID" value="ROO27865.1"/>
    <property type="molecule type" value="Genomic_DNA"/>
</dbReference>
<dbReference type="PANTHER" id="PTHR30353">
    <property type="entry name" value="INNER MEMBRANE PROTEIN DEDA-RELATED"/>
    <property type="match status" value="1"/>
</dbReference>
<dbReference type="Pfam" id="PF14067">
    <property type="entry name" value="LssY_C"/>
    <property type="match status" value="1"/>
</dbReference>
<evidence type="ECO:0000313" key="10">
    <source>
        <dbReference type="EMBL" id="ROO27865.1"/>
    </source>
</evidence>
<proteinExistence type="inferred from homology"/>
<evidence type="ECO:0000256" key="2">
    <source>
        <dbReference type="ARBA" id="ARBA00010792"/>
    </source>
</evidence>
<feature type="transmembrane region" description="Helical" evidence="7">
    <location>
        <begin position="33"/>
        <end position="54"/>
    </location>
</feature>
<comment type="subcellular location">
    <subcellularLocation>
        <location evidence="1">Cell membrane</location>
        <topology evidence="1">Multi-pass membrane protein</topology>
    </subcellularLocation>
</comment>
<organism evidence="10 11">
    <name type="scientific">Salinisphaera orenii MK-B5</name>
    <dbReference type="NCBI Taxonomy" id="856730"/>
    <lineage>
        <taxon>Bacteria</taxon>
        <taxon>Pseudomonadati</taxon>
        <taxon>Pseudomonadota</taxon>
        <taxon>Gammaproteobacteria</taxon>
        <taxon>Salinisphaerales</taxon>
        <taxon>Salinisphaeraceae</taxon>
        <taxon>Salinisphaera</taxon>
    </lineage>
</organism>
<feature type="transmembrane region" description="Helical" evidence="7">
    <location>
        <begin position="60"/>
        <end position="81"/>
    </location>
</feature>
<feature type="transmembrane region" description="Helical" evidence="7">
    <location>
        <begin position="241"/>
        <end position="265"/>
    </location>
</feature>
<sequence length="679" mass="71897">MGHGLLEALLGWVQAHPLAALALVFAVALGESLFLFGLLIPGALFMFAFGALIGADALPLAATFAAAMLGTLVGDGASYALGRRYRGRLQALPGFARAPTLVARGQSFLATHGGKAIVLGRLIGALRPIVPTVAGAAGLSVTRFAIMDVIATLVWAPCYILPGVVFGASLELAAQVATRLAVLLVVVASIVWLAVAAARFTLAAGRVLTRRYAERLLAWSGRHRRLGILGRALADPRQPELPALAILAALVMAATALLYCAVWGWPQPVYPGRFDALAFYVTQSLHTPISDGIARVLAEIGSPLIYLPFAAVIGALLALMGNWRAAGHWAAAIGFSALATVLLRWWLAIPGPGALLHGRAPDPLFLAGGGQDLILCATVYGLAGMVLASRQPAGARPYYYAVTIAGVVLIALARLYLGLDWASDLLIGLPVAFVWLNLLMLCYRRQRPRPVRGRPVFMVLAGCLVIAALLTLLPQRPLPEAAGAQPARPLADWADDGHRVLDARIRDIAGRPSAPLNVQAVGDAHALIATLARAGWHPPPGLDAGQPLRWLAPDVDIETLAVLPRIHDGRRAGITLVHAMPADETSRRSVLRLWRSGAFTADRHRPIWVGMVDHQRVERRLSLIATAADQRSHARALADLERTLAAAGIGHRRVAGIGGTTQLLLWSPVPGVDAKVAPD</sequence>
<protein>
    <submittedName>
        <fullName evidence="10">Uncharacterized protein</fullName>
    </submittedName>
</protein>
<keyword evidence="3" id="KW-1003">Cell membrane</keyword>
<dbReference type="GO" id="GO:0005886">
    <property type="term" value="C:plasma membrane"/>
    <property type="evidence" value="ECO:0007669"/>
    <property type="project" value="UniProtKB-SubCell"/>
</dbReference>
<keyword evidence="11" id="KW-1185">Reference proteome</keyword>
<comment type="caution">
    <text evidence="10">The sequence shown here is derived from an EMBL/GenBank/DDBJ whole genome shotgun (WGS) entry which is preliminary data.</text>
</comment>
<keyword evidence="5 7" id="KW-1133">Transmembrane helix</keyword>
<dbReference type="Gene3D" id="1.20.144.10">
    <property type="entry name" value="Phosphatidic acid phosphatase type 2/haloperoxidase"/>
    <property type="match status" value="1"/>
</dbReference>
<dbReference type="InterPro" id="IPR032818">
    <property type="entry name" value="DedA-like"/>
</dbReference>